<sequence length="949" mass="103453">MTDDTLHRMDELANSLADAGFRGEISRDTALRAALSTDNSVYRITPDLIVAPFDAEDVVILMAVAERPEFMGVPVTARGGGTGTNGQSLNSGVVLDMRRHMHRLLDVDPEGRWADVEPGIVLDDLNEQLRPHGLFFAPETSTSNRCAVGGMVSTDASGKGSRVYGKTSDNLLGLEIARGRGLVSSLETAPDWALPMLEAAESAARSGRDAFIASTPDLNRRFTGYDLDRSCPVSGPFEWWRLFPGSEGTLGPITRIRVRLLPIPRQKRLIVAGFDSFRKALASALPLAEDDPTAIEVMDERVQALASDAGILDRLPEGLRVQAGEPMAYTFIEFHGEDEVDLEARMSQCRQRLQELPGLRATHLATDPEEIRNLWSIRSAGVGLLGRVDGRARPVAFVEDCVVPPEGLPGFLDGFLEILARRDLDFGIYGHVDVGCLHIRPALNIDTKEDRRALTEISDEVFDLVSSYGGIFWGEHGKGVRGAYLEEWIGPEAYRALQGVKTAFDPSGRFNPGKLISTDTPVMGIGSTPFRTFNSGEGDPLERAFRCNGNAQCHSYAASTHMCPSFKATADPRQSPKGRADALRAWHEDRRSGTRNVDEADVLAALDTCLGCKACTSTCPVNVDIPTMRAAFLADYHARHRRPLADHVTLLGERFSPLLVRLAPVIDPLWPMVKGAAQWALGLRDLPGRIARPLPRRSRVSVTELSRRTLPPRTVLVWQDWFSALFDSDTPTDILRGLTALGYRPLFVEMLPSGKAAADLGDRASFGRAADRLLEALRAGAAHGVPMVGVDPAFVMALRQDYPKSGRRVPEVLLVQEFLAQEVEAGVQWPAGSDGGSLRVFTHCTETTGAPHARENWVRVLGALGMTVETPAVGCCGMAGMFGHKARHQPVSRRLFEMSWSGTLDGAETAAATGFSCRSQMERLSKTVPRHPLGLIADRLEATGRTKQN</sequence>
<comment type="cofactor">
    <cofactor evidence="1">
        <name>FAD</name>
        <dbReference type="ChEBI" id="CHEBI:57692"/>
    </cofactor>
</comment>
<dbReference type="Gene3D" id="3.30.43.10">
    <property type="entry name" value="Uridine Diphospho-n-acetylenolpyruvylglucosamine Reductase, domain 2"/>
    <property type="match status" value="1"/>
</dbReference>
<name>A0ABU3DLK1_9RHOB</name>
<gene>
    <name evidence="10" type="ORF">RM543_18105</name>
</gene>
<accession>A0ABU3DLK1</accession>
<keyword evidence="11" id="KW-1185">Reference proteome</keyword>
<comment type="caution">
    <text evidence="10">The sequence shown here is derived from an EMBL/GenBank/DDBJ whole genome shotgun (WGS) entry which is preliminary data.</text>
</comment>
<dbReference type="PROSITE" id="PS51379">
    <property type="entry name" value="4FE4S_FER_2"/>
    <property type="match status" value="1"/>
</dbReference>
<dbReference type="SUPFAM" id="SSF55103">
    <property type="entry name" value="FAD-linked oxidases, C-terminal domain"/>
    <property type="match status" value="1"/>
</dbReference>
<evidence type="ECO:0000256" key="5">
    <source>
        <dbReference type="ARBA" id="ARBA00023002"/>
    </source>
</evidence>
<feature type="domain" description="FAD-binding PCMH-type" evidence="9">
    <location>
        <begin position="42"/>
        <end position="263"/>
    </location>
</feature>
<dbReference type="Pfam" id="PF13183">
    <property type="entry name" value="Fer4_8"/>
    <property type="match status" value="1"/>
</dbReference>
<protein>
    <submittedName>
        <fullName evidence="10">FAD-binding and (Fe-S)-binding domain-containing protein</fullName>
    </submittedName>
</protein>
<keyword evidence="2" id="KW-0285">Flavoprotein</keyword>
<dbReference type="RefSeq" id="WP_311694212.1">
    <property type="nucleotide sequence ID" value="NZ_JAVRHL010000006.1"/>
</dbReference>
<keyword evidence="7" id="KW-0411">Iron-sulfur</keyword>
<dbReference type="EMBL" id="JAVRHL010000006">
    <property type="protein sequence ID" value="MDT0684580.1"/>
    <property type="molecule type" value="Genomic_DNA"/>
</dbReference>
<evidence type="ECO:0000256" key="3">
    <source>
        <dbReference type="ARBA" id="ARBA00022723"/>
    </source>
</evidence>
<evidence type="ECO:0000256" key="1">
    <source>
        <dbReference type="ARBA" id="ARBA00001974"/>
    </source>
</evidence>
<feature type="domain" description="4Fe-4S ferredoxin-type" evidence="8">
    <location>
        <begin position="600"/>
        <end position="631"/>
    </location>
</feature>
<evidence type="ECO:0000256" key="7">
    <source>
        <dbReference type="ARBA" id="ARBA00023014"/>
    </source>
</evidence>
<keyword evidence="6" id="KW-0408">Iron</keyword>
<dbReference type="PROSITE" id="PS51387">
    <property type="entry name" value="FAD_PCMH"/>
    <property type="match status" value="1"/>
</dbReference>
<dbReference type="Pfam" id="PF02913">
    <property type="entry name" value="FAD-oxidase_C"/>
    <property type="match status" value="1"/>
</dbReference>
<dbReference type="SUPFAM" id="SSF46548">
    <property type="entry name" value="alpha-helical ferredoxin"/>
    <property type="match status" value="1"/>
</dbReference>
<dbReference type="InterPro" id="IPR009051">
    <property type="entry name" value="Helical_ferredxn"/>
</dbReference>
<dbReference type="Gene3D" id="3.30.465.10">
    <property type="match status" value="1"/>
</dbReference>
<evidence type="ECO:0000256" key="6">
    <source>
        <dbReference type="ARBA" id="ARBA00023004"/>
    </source>
</evidence>
<dbReference type="InterPro" id="IPR016171">
    <property type="entry name" value="Vanillyl_alc_oxidase_C-sub2"/>
</dbReference>
<evidence type="ECO:0000259" key="8">
    <source>
        <dbReference type="PROSITE" id="PS51379"/>
    </source>
</evidence>
<reference evidence="10 11" key="1">
    <citation type="submission" date="2023-09" db="EMBL/GenBank/DDBJ databases">
        <authorList>
            <person name="Rey-Velasco X."/>
        </authorList>
    </citation>
    <scope>NUCLEOTIDE SEQUENCE [LARGE SCALE GENOMIC DNA]</scope>
    <source>
        <strain evidence="10 11">F158</strain>
    </source>
</reference>
<dbReference type="Pfam" id="PF01565">
    <property type="entry name" value="FAD_binding_4"/>
    <property type="match status" value="1"/>
</dbReference>
<dbReference type="InterPro" id="IPR016169">
    <property type="entry name" value="FAD-bd_PCMH_sub2"/>
</dbReference>
<dbReference type="Gene3D" id="3.30.70.2740">
    <property type="match status" value="1"/>
</dbReference>
<dbReference type="Gene3D" id="3.30.70.2190">
    <property type="match status" value="1"/>
</dbReference>
<organism evidence="10 11">
    <name type="scientific">Tropicimonas omnivorans</name>
    <dbReference type="NCBI Taxonomy" id="3075590"/>
    <lineage>
        <taxon>Bacteria</taxon>
        <taxon>Pseudomonadati</taxon>
        <taxon>Pseudomonadota</taxon>
        <taxon>Alphaproteobacteria</taxon>
        <taxon>Rhodobacterales</taxon>
        <taxon>Roseobacteraceae</taxon>
        <taxon>Tropicimonas</taxon>
    </lineage>
</organism>
<dbReference type="InterPro" id="IPR017900">
    <property type="entry name" value="4Fe4S_Fe_S_CS"/>
</dbReference>
<dbReference type="PROSITE" id="PS00198">
    <property type="entry name" value="4FE4S_FER_1"/>
    <property type="match status" value="1"/>
</dbReference>
<dbReference type="Proteomes" id="UP001265259">
    <property type="component" value="Unassembled WGS sequence"/>
</dbReference>
<dbReference type="PANTHER" id="PTHR11748:SF119">
    <property type="entry name" value="D-2-HYDROXYGLUTARATE DEHYDROGENASE"/>
    <property type="match status" value="1"/>
</dbReference>
<dbReference type="PANTHER" id="PTHR11748">
    <property type="entry name" value="D-LACTATE DEHYDROGENASE"/>
    <property type="match status" value="1"/>
</dbReference>
<proteinExistence type="predicted"/>
<dbReference type="InterPro" id="IPR016166">
    <property type="entry name" value="FAD-bd_PCMH"/>
</dbReference>
<dbReference type="InterPro" id="IPR004113">
    <property type="entry name" value="FAD-bd_oxidored_4_C"/>
</dbReference>
<evidence type="ECO:0000313" key="11">
    <source>
        <dbReference type="Proteomes" id="UP001265259"/>
    </source>
</evidence>
<dbReference type="InterPro" id="IPR017896">
    <property type="entry name" value="4Fe4S_Fe-S-bd"/>
</dbReference>
<evidence type="ECO:0000256" key="4">
    <source>
        <dbReference type="ARBA" id="ARBA00022827"/>
    </source>
</evidence>
<keyword evidence="4" id="KW-0274">FAD</keyword>
<dbReference type="SUPFAM" id="SSF56176">
    <property type="entry name" value="FAD-binding/transporter-associated domain-like"/>
    <property type="match status" value="1"/>
</dbReference>
<dbReference type="InterPro" id="IPR006094">
    <property type="entry name" value="Oxid_FAD_bind_N"/>
</dbReference>
<dbReference type="InterPro" id="IPR016167">
    <property type="entry name" value="FAD-bd_PCMH_sub1"/>
</dbReference>
<evidence type="ECO:0000313" key="10">
    <source>
        <dbReference type="EMBL" id="MDT0684580.1"/>
    </source>
</evidence>
<dbReference type="InterPro" id="IPR016164">
    <property type="entry name" value="FAD-linked_Oxase-like_C"/>
</dbReference>
<evidence type="ECO:0000256" key="2">
    <source>
        <dbReference type="ARBA" id="ARBA00022630"/>
    </source>
</evidence>
<keyword evidence="5" id="KW-0560">Oxidoreductase</keyword>
<keyword evidence="3" id="KW-0479">Metal-binding</keyword>
<dbReference type="Gene3D" id="1.10.1060.10">
    <property type="entry name" value="Alpha-helical ferredoxin"/>
    <property type="match status" value="1"/>
</dbReference>
<dbReference type="Gene3D" id="1.10.45.10">
    <property type="entry name" value="Vanillyl-alcohol Oxidase, Chain A, domain 4"/>
    <property type="match status" value="1"/>
</dbReference>
<evidence type="ECO:0000259" key="9">
    <source>
        <dbReference type="PROSITE" id="PS51387"/>
    </source>
</evidence>
<dbReference type="InterPro" id="IPR036318">
    <property type="entry name" value="FAD-bd_PCMH-like_sf"/>
</dbReference>